<evidence type="ECO:0000313" key="2">
    <source>
        <dbReference type="EMBL" id="GIG07427.1"/>
    </source>
</evidence>
<keyword evidence="3" id="KW-1185">Reference proteome</keyword>
<accession>A0A8J3P883</accession>
<protein>
    <recommendedName>
        <fullName evidence="4">Secreted protein</fullName>
    </recommendedName>
</protein>
<proteinExistence type="predicted"/>
<gene>
    <name evidence="2" type="ORF">Cco03nite_41270</name>
</gene>
<reference evidence="2 3" key="1">
    <citation type="submission" date="2021-01" db="EMBL/GenBank/DDBJ databases">
        <title>Whole genome shotgun sequence of Catellatospora coxensis NBRC 107359.</title>
        <authorList>
            <person name="Komaki H."/>
            <person name="Tamura T."/>
        </authorList>
    </citation>
    <scope>NUCLEOTIDE SEQUENCE [LARGE SCALE GENOMIC DNA]</scope>
    <source>
        <strain evidence="2 3">NBRC 107359</strain>
    </source>
</reference>
<organism evidence="2 3">
    <name type="scientific">Catellatospora coxensis</name>
    <dbReference type="NCBI Taxonomy" id="310354"/>
    <lineage>
        <taxon>Bacteria</taxon>
        <taxon>Bacillati</taxon>
        <taxon>Actinomycetota</taxon>
        <taxon>Actinomycetes</taxon>
        <taxon>Micromonosporales</taxon>
        <taxon>Micromonosporaceae</taxon>
        <taxon>Catellatospora</taxon>
    </lineage>
</organism>
<dbReference type="AlphaFoldDB" id="A0A8J3P883"/>
<sequence length="284" mass="28473">MTSVPTLAHMRTKLAALLTIAATAAMVQIATPAQAFIGLYQVNAVSPANANSPKNISAACAPGDDIVSVMGQVNNGGGDVLLTRSYIDAAGGGTASAIEAIATGVAWTVEVTLVCAPAGALVNRSVVQTVSASNMNDKFQTAACPAGDNIVGGGYFLTDAFGNVSIDEVSYDAAMTQLSVTAYDNAAVGNYTLTTQAVCADPLPISNYWNATSVFDPSSPKGTNGNPCPVGSQVSAVGGVITGALGDASIATLTPLPVGGGIVAREVGPFAGNWSLQMQRICIG</sequence>
<dbReference type="Proteomes" id="UP000630887">
    <property type="component" value="Unassembled WGS sequence"/>
</dbReference>
<evidence type="ECO:0000313" key="3">
    <source>
        <dbReference type="Proteomes" id="UP000630887"/>
    </source>
</evidence>
<keyword evidence="1" id="KW-0732">Signal</keyword>
<evidence type="ECO:0008006" key="4">
    <source>
        <dbReference type="Google" id="ProtNLM"/>
    </source>
</evidence>
<dbReference type="EMBL" id="BONI01000034">
    <property type="protein sequence ID" value="GIG07427.1"/>
    <property type="molecule type" value="Genomic_DNA"/>
</dbReference>
<feature type="signal peptide" evidence="1">
    <location>
        <begin position="1"/>
        <end position="35"/>
    </location>
</feature>
<comment type="caution">
    <text evidence="2">The sequence shown here is derived from an EMBL/GenBank/DDBJ whole genome shotgun (WGS) entry which is preliminary data.</text>
</comment>
<feature type="chain" id="PRO_5035226099" description="Secreted protein" evidence="1">
    <location>
        <begin position="36"/>
        <end position="284"/>
    </location>
</feature>
<evidence type="ECO:0000256" key="1">
    <source>
        <dbReference type="SAM" id="SignalP"/>
    </source>
</evidence>
<name>A0A8J3P883_9ACTN</name>